<feature type="compositionally biased region" description="Polar residues" evidence="1">
    <location>
        <begin position="242"/>
        <end position="259"/>
    </location>
</feature>
<feature type="compositionally biased region" description="Low complexity" evidence="1">
    <location>
        <begin position="260"/>
        <end position="298"/>
    </location>
</feature>
<keyword evidence="3" id="KW-1185">Reference proteome</keyword>
<gene>
    <name evidence="2" type="ORF">BGZ95_003610</name>
</gene>
<evidence type="ECO:0000313" key="2">
    <source>
        <dbReference type="EMBL" id="KAG0264354.1"/>
    </source>
</evidence>
<sequence length="429" mass="47448">PPTMDLPTFLRIIRQSPSIQSLALGGQWRDFHPEIWTELSTLCPHLRELDIKFYGAIKDFPTMATLVTLFPRLESVSLVRQLFSKDPDFSTLDATLQRHKQLYGVPHPFKSLEITGTIRQQFPIIMDALTLPVALESFKIGNIIRYSRFLQTDPLPTPPISQTRMSELTSTAATPWPCHASLTTLDISSATFPNYASTFHFFGLLQEFTRLRTLHFWLFHLRDMICHVDSVKNPSEEDATSPLDTSIVNSGDDNTTPLVDTSNSSNSNGDSNSSSNNTSGNNTSHNNTSIDITSDNNTSDSNNNNISFMTSTSILINSHFSNSSISLESISTSSSTNSNSSSSSSLNPSSSGNTRVQSLTLNFPTLRKVHVAPVFEMLRSGLGPAITIHEARLLIQAMPFMVQFDLSSCAGALEVEELQKEYPALKIQH</sequence>
<evidence type="ECO:0000313" key="3">
    <source>
        <dbReference type="Proteomes" id="UP001194580"/>
    </source>
</evidence>
<evidence type="ECO:0000256" key="1">
    <source>
        <dbReference type="SAM" id="MobiDB-lite"/>
    </source>
</evidence>
<name>A0AAD4H264_9FUNG</name>
<dbReference type="EMBL" id="JAAAIL010001831">
    <property type="protein sequence ID" value="KAG0264354.1"/>
    <property type="molecule type" value="Genomic_DNA"/>
</dbReference>
<comment type="caution">
    <text evidence="2">The sequence shown here is derived from an EMBL/GenBank/DDBJ whole genome shotgun (WGS) entry which is preliminary data.</text>
</comment>
<feature type="region of interest" description="Disordered" evidence="1">
    <location>
        <begin position="329"/>
        <end position="355"/>
    </location>
</feature>
<feature type="compositionally biased region" description="Low complexity" evidence="1">
    <location>
        <begin position="329"/>
        <end position="354"/>
    </location>
</feature>
<organism evidence="2 3">
    <name type="scientific">Linnemannia exigua</name>
    <dbReference type="NCBI Taxonomy" id="604196"/>
    <lineage>
        <taxon>Eukaryota</taxon>
        <taxon>Fungi</taxon>
        <taxon>Fungi incertae sedis</taxon>
        <taxon>Mucoromycota</taxon>
        <taxon>Mortierellomycotina</taxon>
        <taxon>Mortierellomycetes</taxon>
        <taxon>Mortierellales</taxon>
        <taxon>Mortierellaceae</taxon>
        <taxon>Linnemannia</taxon>
    </lineage>
</organism>
<feature type="region of interest" description="Disordered" evidence="1">
    <location>
        <begin position="232"/>
        <end position="298"/>
    </location>
</feature>
<protein>
    <submittedName>
        <fullName evidence="2">Uncharacterized protein</fullName>
    </submittedName>
</protein>
<accession>A0AAD4H264</accession>
<reference evidence="2" key="1">
    <citation type="journal article" date="2020" name="Fungal Divers.">
        <title>Resolving the Mortierellaceae phylogeny through synthesis of multi-gene phylogenetics and phylogenomics.</title>
        <authorList>
            <person name="Vandepol N."/>
            <person name="Liber J."/>
            <person name="Desiro A."/>
            <person name="Na H."/>
            <person name="Kennedy M."/>
            <person name="Barry K."/>
            <person name="Grigoriev I.V."/>
            <person name="Miller A.N."/>
            <person name="O'Donnell K."/>
            <person name="Stajich J.E."/>
            <person name="Bonito G."/>
        </authorList>
    </citation>
    <scope>NUCLEOTIDE SEQUENCE</scope>
    <source>
        <strain evidence="2">NRRL 28262</strain>
    </source>
</reference>
<dbReference type="AlphaFoldDB" id="A0AAD4H264"/>
<proteinExistence type="predicted"/>
<feature type="non-terminal residue" evidence="2">
    <location>
        <position position="1"/>
    </location>
</feature>
<dbReference type="Proteomes" id="UP001194580">
    <property type="component" value="Unassembled WGS sequence"/>
</dbReference>